<gene>
    <name evidence="8" type="primary">tilS</name>
    <name evidence="10" type="ORF">HMPREF0654_04810</name>
</gene>
<comment type="catalytic activity">
    <reaction evidence="7 8">
        <text>cytidine(34) in tRNA(Ile2) + L-lysine + ATP = lysidine(34) in tRNA(Ile2) + AMP + diphosphate + H(+)</text>
        <dbReference type="Rhea" id="RHEA:43744"/>
        <dbReference type="Rhea" id="RHEA-COMP:10625"/>
        <dbReference type="Rhea" id="RHEA-COMP:10670"/>
        <dbReference type="ChEBI" id="CHEBI:15378"/>
        <dbReference type="ChEBI" id="CHEBI:30616"/>
        <dbReference type="ChEBI" id="CHEBI:32551"/>
        <dbReference type="ChEBI" id="CHEBI:33019"/>
        <dbReference type="ChEBI" id="CHEBI:82748"/>
        <dbReference type="ChEBI" id="CHEBI:83665"/>
        <dbReference type="ChEBI" id="CHEBI:456215"/>
        <dbReference type="EC" id="6.3.4.19"/>
    </reaction>
</comment>
<protein>
    <recommendedName>
        <fullName evidence="8">tRNA(Ile)-lysidine synthase</fullName>
        <ecNumber evidence="8">6.3.4.19</ecNumber>
    </recommendedName>
    <alternativeName>
        <fullName evidence="8">tRNA(Ile)-2-lysyl-cytidine synthase</fullName>
    </alternativeName>
    <alternativeName>
        <fullName evidence="8">tRNA(Ile)-lysidine synthetase</fullName>
    </alternativeName>
</protein>
<comment type="similarity">
    <text evidence="8">Belongs to the tRNA(Ile)-lysidine synthase family.</text>
</comment>
<keyword evidence="2 8" id="KW-0963">Cytoplasm</keyword>
<dbReference type="PANTHER" id="PTHR43033">
    <property type="entry name" value="TRNA(ILE)-LYSIDINE SYNTHASE-RELATED"/>
    <property type="match status" value="1"/>
</dbReference>
<evidence type="ECO:0000256" key="4">
    <source>
        <dbReference type="ARBA" id="ARBA00022694"/>
    </source>
</evidence>
<dbReference type="InterPro" id="IPR014729">
    <property type="entry name" value="Rossmann-like_a/b/a_fold"/>
</dbReference>
<dbReference type="Gene3D" id="3.40.50.620">
    <property type="entry name" value="HUPs"/>
    <property type="match status" value="1"/>
</dbReference>
<evidence type="ECO:0000256" key="3">
    <source>
        <dbReference type="ARBA" id="ARBA00022598"/>
    </source>
</evidence>
<dbReference type="Proteomes" id="UP000029538">
    <property type="component" value="Unassembled WGS sequence"/>
</dbReference>
<feature type="binding site" evidence="8">
    <location>
        <begin position="26"/>
        <end position="31"/>
    </location>
    <ligand>
        <name>ATP</name>
        <dbReference type="ChEBI" id="CHEBI:30616"/>
    </ligand>
</feature>
<dbReference type="AlphaFoldDB" id="A0A096AR65"/>
<dbReference type="EC" id="6.3.4.19" evidence="8"/>
<evidence type="ECO:0000313" key="10">
    <source>
        <dbReference type="EMBL" id="KGF49583.1"/>
    </source>
</evidence>
<dbReference type="NCBIfam" id="TIGR02432">
    <property type="entry name" value="lysidine_TilS_N"/>
    <property type="match status" value="1"/>
</dbReference>
<reference evidence="10 11" key="1">
    <citation type="submission" date="2014-07" db="EMBL/GenBank/DDBJ databases">
        <authorList>
            <person name="McCorrison J."/>
            <person name="Sanka R."/>
            <person name="Torralba M."/>
            <person name="Gillis M."/>
            <person name="Haft D.H."/>
            <person name="Methe B."/>
            <person name="Sutton G."/>
            <person name="Nelson K.E."/>
        </authorList>
    </citation>
    <scope>NUCLEOTIDE SEQUENCE [LARGE SCALE GENOMIC DNA]</scope>
    <source>
        <strain evidence="10 11">DNF00882</strain>
    </source>
</reference>
<keyword evidence="6 8" id="KW-0067">ATP-binding</keyword>
<dbReference type="GO" id="GO:0005524">
    <property type="term" value="F:ATP binding"/>
    <property type="evidence" value="ECO:0007669"/>
    <property type="project" value="UniProtKB-UniRule"/>
</dbReference>
<dbReference type="GO" id="GO:0005737">
    <property type="term" value="C:cytoplasm"/>
    <property type="evidence" value="ECO:0007669"/>
    <property type="project" value="UniProtKB-SubCell"/>
</dbReference>
<dbReference type="Pfam" id="PF01171">
    <property type="entry name" value="ATP_bind_3"/>
    <property type="match status" value="1"/>
</dbReference>
<evidence type="ECO:0000256" key="7">
    <source>
        <dbReference type="ARBA" id="ARBA00048539"/>
    </source>
</evidence>
<dbReference type="InterPro" id="IPR012795">
    <property type="entry name" value="tRNA_Ile_lys_synt_N"/>
</dbReference>
<dbReference type="EMBL" id="JRNR01000036">
    <property type="protein sequence ID" value="KGF49583.1"/>
    <property type="molecule type" value="Genomic_DNA"/>
</dbReference>
<dbReference type="GO" id="GO:0006400">
    <property type="term" value="P:tRNA modification"/>
    <property type="evidence" value="ECO:0007669"/>
    <property type="project" value="UniProtKB-UniRule"/>
</dbReference>
<proteinExistence type="inferred from homology"/>
<dbReference type="HAMAP" id="MF_01161">
    <property type="entry name" value="tRNA_Ile_lys_synt"/>
    <property type="match status" value="1"/>
</dbReference>
<dbReference type="SUPFAM" id="SSF52402">
    <property type="entry name" value="Adenine nucleotide alpha hydrolases-like"/>
    <property type="match status" value="1"/>
</dbReference>
<comment type="function">
    <text evidence="8">Ligates lysine onto the cytidine present at position 34 of the AUA codon-specific tRNA(Ile) that contains the anticodon CAU, in an ATP-dependent manner. Cytidine is converted to lysidine, thus changing the amino acid specificity of the tRNA from methionine to isoleucine.</text>
</comment>
<comment type="subcellular location">
    <subcellularLocation>
        <location evidence="1 8">Cytoplasm</location>
    </subcellularLocation>
</comment>
<evidence type="ECO:0000256" key="8">
    <source>
        <dbReference type="HAMAP-Rule" id="MF_01161"/>
    </source>
</evidence>
<keyword evidence="3 8" id="KW-0436">Ligase</keyword>
<comment type="domain">
    <text evidence="8">The N-terminal region contains the highly conserved SGGXDS motif, predicted to be a P-loop motif involved in ATP binding.</text>
</comment>
<evidence type="ECO:0000256" key="5">
    <source>
        <dbReference type="ARBA" id="ARBA00022741"/>
    </source>
</evidence>
<dbReference type="InterPro" id="IPR011063">
    <property type="entry name" value="TilS/TtcA_N"/>
</dbReference>
<dbReference type="PANTHER" id="PTHR43033:SF1">
    <property type="entry name" value="TRNA(ILE)-LYSIDINE SYNTHASE-RELATED"/>
    <property type="match status" value="1"/>
</dbReference>
<dbReference type="InterPro" id="IPR012796">
    <property type="entry name" value="Lysidine-tRNA-synth_C"/>
</dbReference>
<dbReference type="SUPFAM" id="SSF56037">
    <property type="entry name" value="PheT/TilS domain"/>
    <property type="match status" value="1"/>
</dbReference>
<sequence>MLNKVKAYIEAHHLLHEDGKYIVGLSGGADSVALLLVLKHLGYNIEAAHCNFNLRGEESNRDEEYCKKLCKKLNIPFHLIHFDTILYAELHKVSIEMAARTLRYGYFENLRRDIQADAICIAHHRDDSVETILLNLIRGTGMRGLVGIRPKNSNIVRPMLDCSRHEIELFLKEKGVNFVTDSTNLIDDVKRNKLRLNVIPELRKMNPSFDNAVMRMANNVNEANKIIFSTLESAFSSIVTADTTDPKAFFEALKLGLPTTDLPSLQIDIVRLRAFVSPSYFLFYLLTPYGFAASMIESIVENLNLQSGKQYITNDYILLFNRNFILISRKKDREMPTLRIQEVGKYIYSDQLSLCIQYEKVDENFVLSRQKNEIMLDVLKVNFPFTLRPLTAGDRFRPFGMTGSKLVSDYLTDEKVNVLDKKAQLVLTDSAGEIVWVVGRRSSEKGRVTAETNAVYRISLC</sequence>
<dbReference type="InterPro" id="IPR012094">
    <property type="entry name" value="tRNA_Ile_lys_synt"/>
</dbReference>
<comment type="caution">
    <text evidence="10">The sequence shown here is derived from an EMBL/GenBank/DDBJ whole genome shotgun (WGS) entry which is preliminary data.</text>
</comment>
<dbReference type="CDD" id="cd01992">
    <property type="entry name" value="TilS_N"/>
    <property type="match status" value="1"/>
</dbReference>
<organism evidence="10 11">
    <name type="scientific">Prevotella disiens DNF00882</name>
    <dbReference type="NCBI Taxonomy" id="1401075"/>
    <lineage>
        <taxon>Bacteria</taxon>
        <taxon>Pseudomonadati</taxon>
        <taxon>Bacteroidota</taxon>
        <taxon>Bacteroidia</taxon>
        <taxon>Bacteroidales</taxon>
        <taxon>Prevotellaceae</taxon>
        <taxon>Prevotella</taxon>
    </lineage>
</organism>
<dbReference type="RefSeq" id="WP_036882960.1">
    <property type="nucleotide sequence ID" value="NZ_JRNR01000036.1"/>
</dbReference>
<evidence type="ECO:0000256" key="2">
    <source>
        <dbReference type="ARBA" id="ARBA00022490"/>
    </source>
</evidence>
<keyword evidence="4 8" id="KW-0819">tRNA processing</keyword>
<dbReference type="NCBIfam" id="TIGR02433">
    <property type="entry name" value="lysidine_TilS_C"/>
    <property type="match status" value="1"/>
</dbReference>
<evidence type="ECO:0000256" key="1">
    <source>
        <dbReference type="ARBA" id="ARBA00004496"/>
    </source>
</evidence>
<accession>A0A096AR65</accession>
<feature type="domain" description="Lysidine-tRNA(Ile) synthetase C-terminal" evidence="9">
    <location>
        <begin position="385"/>
        <end position="460"/>
    </location>
</feature>
<dbReference type="GO" id="GO:0032267">
    <property type="term" value="F:tRNA(Ile)-lysidine synthase activity"/>
    <property type="evidence" value="ECO:0007669"/>
    <property type="project" value="UniProtKB-EC"/>
</dbReference>
<evidence type="ECO:0000313" key="11">
    <source>
        <dbReference type="Proteomes" id="UP000029538"/>
    </source>
</evidence>
<keyword evidence="5 8" id="KW-0547">Nucleotide-binding</keyword>
<evidence type="ECO:0000256" key="6">
    <source>
        <dbReference type="ARBA" id="ARBA00022840"/>
    </source>
</evidence>
<dbReference type="SMART" id="SM00977">
    <property type="entry name" value="TilS_C"/>
    <property type="match status" value="1"/>
</dbReference>
<name>A0A096AR65_9BACT</name>
<evidence type="ECO:0000259" key="9">
    <source>
        <dbReference type="SMART" id="SM00977"/>
    </source>
</evidence>